<dbReference type="InterPro" id="IPR012676">
    <property type="entry name" value="TGS-like"/>
</dbReference>
<sequence>MIKIILPDGQEKQFEGPLSVEQIASSIAISLGKATWGAIIDGKYYQRDEIVTVGGKLELITEKSPQALQLINNSASLLLAHTLQEMYLDIVIAQSEASGEGFYLDFDLNPSIKEGDLAKIEEKFKQNLASHLQVQKVCEPFAIGAKRYKNNSYLQELLQSANESAICSYQIGDNFYYQPFDVVSFKLIKAFKIMGLAGAYWQNNAKNKMLQRISAVSHFSVSQFEEMLKELNDRKERDHRKIGKDLEIFTFDNLIGPGLPIWLPNGMVLKKIIQEYIREKEWEYDFVEVETPVIGTDEMYKISGHWDHYQENMFPVMERDNEASVLRPMACPHHIAVFNYKQRSYRELPLRIAEHAILHRFESSGSLTGLERVRMMTLTDSHIFVRNSQIKDEFKRCFKLINEVLTTFNIKVDYYSLSLRDPNNKEKYYDDDQMWENAEKMLQEALDELAIPYVPMVGEAAFYGPKLDIQIKTVLNHEITVSTLQFDFLLPKKFNLSYINSKGEISTPTIIHRGLIGTYERFIAILLEQTNGVLPLWLAPTQITIIPVALTASHLEYSQKLQQQFKQLKIRTIVDERDERLSYKIREAQTSKIPYQLVIGDKEVAENVITYRQYGSQEQITMPFDQFIIQLNDLIINKK</sequence>
<comment type="catalytic activity">
    <reaction evidence="12 13">
        <text>tRNA(Thr) + L-threonine + ATP = L-threonyl-tRNA(Thr) + AMP + diphosphate + H(+)</text>
        <dbReference type="Rhea" id="RHEA:24624"/>
        <dbReference type="Rhea" id="RHEA-COMP:9670"/>
        <dbReference type="Rhea" id="RHEA-COMP:9704"/>
        <dbReference type="ChEBI" id="CHEBI:15378"/>
        <dbReference type="ChEBI" id="CHEBI:30616"/>
        <dbReference type="ChEBI" id="CHEBI:33019"/>
        <dbReference type="ChEBI" id="CHEBI:57926"/>
        <dbReference type="ChEBI" id="CHEBI:78442"/>
        <dbReference type="ChEBI" id="CHEBI:78534"/>
        <dbReference type="ChEBI" id="CHEBI:456215"/>
        <dbReference type="EC" id="6.1.1.3"/>
    </reaction>
</comment>
<feature type="binding site" evidence="13">
    <location>
        <position position="331"/>
    </location>
    <ligand>
        <name>Zn(2+)</name>
        <dbReference type="ChEBI" id="CHEBI:29105"/>
        <note>catalytic</note>
    </ligand>
</feature>
<evidence type="ECO:0000256" key="3">
    <source>
        <dbReference type="ARBA" id="ARBA00022555"/>
    </source>
</evidence>
<dbReference type="InterPro" id="IPR004154">
    <property type="entry name" value="Anticodon-bd"/>
</dbReference>
<evidence type="ECO:0000256" key="10">
    <source>
        <dbReference type="ARBA" id="ARBA00022917"/>
    </source>
</evidence>
<dbReference type="GO" id="GO:0046872">
    <property type="term" value="F:metal ion binding"/>
    <property type="evidence" value="ECO:0007669"/>
    <property type="project" value="UniProtKB-KW"/>
</dbReference>
<feature type="binding site" evidence="13">
    <location>
        <position position="512"/>
    </location>
    <ligand>
        <name>Zn(2+)</name>
        <dbReference type="ChEBI" id="CHEBI:29105"/>
        <note>catalytic</note>
    </ligand>
</feature>
<dbReference type="PRINTS" id="PR01047">
    <property type="entry name" value="TRNASYNTHTHR"/>
</dbReference>
<dbReference type="InterPro" id="IPR047246">
    <property type="entry name" value="ThrRS_anticodon"/>
</dbReference>
<dbReference type="EMBL" id="CP005078">
    <property type="protein sequence ID" value="AGM26246.1"/>
    <property type="molecule type" value="Genomic_DNA"/>
</dbReference>
<dbReference type="PATRIC" id="fig|1276229.3.peg.651"/>
<protein>
    <recommendedName>
        <fullName evidence="13">Threonine--tRNA ligase</fullName>
        <ecNumber evidence="13">6.1.1.3</ecNumber>
    </recommendedName>
    <alternativeName>
        <fullName evidence="13">Threonyl-tRNA synthetase</fullName>
        <shortName evidence="13">ThrRS</shortName>
    </alternativeName>
</protein>
<evidence type="ECO:0000256" key="6">
    <source>
        <dbReference type="ARBA" id="ARBA00022741"/>
    </source>
</evidence>
<feature type="domain" description="TGS" evidence="15">
    <location>
        <begin position="1"/>
        <end position="61"/>
    </location>
</feature>
<evidence type="ECO:0000256" key="5">
    <source>
        <dbReference type="ARBA" id="ARBA00022723"/>
    </source>
</evidence>
<dbReference type="InterPro" id="IPR006195">
    <property type="entry name" value="aa-tRNA-synth_II"/>
</dbReference>
<evidence type="ECO:0000259" key="15">
    <source>
        <dbReference type="PROSITE" id="PS51880"/>
    </source>
</evidence>
<evidence type="ECO:0000256" key="1">
    <source>
        <dbReference type="ARBA" id="ARBA00008226"/>
    </source>
</evidence>
<keyword evidence="7 13" id="KW-0862">Zinc</keyword>
<dbReference type="KEGG" id="ssyr:SSYRP_v1c06560"/>
<keyword evidence="5 13" id="KW-0479">Metal-binding</keyword>
<dbReference type="CDD" id="cd01667">
    <property type="entry name" value="TGS_ThrRS"/>
    <property type="match status" value="1"/>
</dbReference>
<dbReference type="SUPFAM" id="SSF81271">
    <property type="entry name" value="TGS-like"/>
    <property type="match status" value="1"/>
</dbReference>
<dbReference type="Pfam" id="PF00587">
    <property type="entry name" value="tRNA-synt_2b"/>
    <property type="match status" value="1"/>
</dbReference>
<comment type="cofactor">
    <cofactor evidence="13">
        <name>Zn(2+)</name>
        <dbReference type="ChEBI" id="CHEBI:29105"/>
    </cofactor>
    <text evidence="13">Binds 1 zinc ion per subunit.</text>
</comment>
<evidence type="ECO:0000256" key="11">
    <source>
        <dbReference type="ARBA" id="ARBA00023146"/>
    </source>
</evidence>
<comment type="similarity">
    <text evidence="1 13">Belongs to the class-II aminoacyl-tRNA synthetase family.</text>
</comment>
<dbReference type="HOGENOM" id="CLU_008554_0_1_14"/>
<evidence type="ECO:0000256" key="12">
    <source>
        <dbReference type="ARBA" id="ARBA00049515"/>
    </source>
</evidence>
<dbReference type="Gene3D" id="3.10.20.30">
    <property type="match status" value="1"/>
</dbReference>
<dbReference type="FunFam" id="3.30.930.10:FF:000002">
    <property type="entry name" value="Threonine--tRNA ligase"/>
    <property type="match status" value="1"/>
</dbReference>
<evidence type="ECO:0000256" key="8">
    <source>
        <dbReference type="ARBA" id="ARBA00022840"/>
    </source>
</evidence>
<dbReference type="PROSITE" id="PS51880">
    <property type="entry name" value="TGS"/>
    <property type="match status" value="1"/>
</dbReference>
<organism evidence="16 17">
    <name type="scientific">Spiroplasma syrphidicola EA-1</name>
    <dbReference type="NCBI Taxonomy" id="1276229"/>
    <lineage>
        <taxon>Bacteria</taxon>
        <taxon>Bacillati</taxon>
        <taxon>Mycoplasmatota</taxon>
        <taxon>Mollicutes</taxon>
        <taxon>Entomoplasmatales</taxon>
        <taxon>Spiroplasmataceae</taxon>
        <taxon>Spiroplasma</taxon>
    </lineage>
</organism>
<dbReference type="CDD" id="cd00771">
    <property type="entry name" value="ThrRS_core"/>
    <property type="match status" value="1"/>
</dbReference>
<keyword evidence="8 13" id="KW-0067">ATP-binding</keyword>
<keyword evidence="4 13" id="KW-0436">Ligase</keyword>
<dbReference type="PANTHER" id="PTHR11451">
    <property type="entry name" value="THREONINE-TRNA LIGASE"/>
    <property type="match status" value="1"/>
</dbReference>
<gene>
    <name evidence="13 16" type="primary">thrS</name>
    <name evidence="16" type="ORF">SSYRP_v1c06560</name>
</gene>
<dbReference type="InterPro" id="IPR018163">
    <property type="entry name" value="Thr/Ala-tRNA-synth_IIc_edit"/>
</dbReference>
<keyword evidence="10 13" id="KW-0648">Protein biosynthesis</keyword>
<dbReference type="InterPro" id="IPR012675">
    <property type="entry name" value="Beta-grasp_dom_sf"/>
</dbReference>
<dbReference type="PROSITE" id="PS50862">
    <property type="entry name" value="AA_TRNA_LIGASE_II"/>
    <property type="match status" value="1"/>
</dbReference>
<dbReference type="OrthoDB" id="9802304at2"/>
<feature type="binding site" evidence="13">
    <location>
        <position position="382"/>
    </location>
    <ligand>
        <name>Zn(2+)</name>
        <dbReference type="ChEBI" id="CHEBI:29105"/>
        <note>catalytic</note>
    </ligand>
</feature>
<dbReference type="Pfam" id="PF03129">
    <property type="entry name" value="HGTP_anticodon"/>
    <property type="match status" value="1"/>
</dbReference>
<evidence type="ECO:0000256" key="7">
    <source>
        <dbReference type="ARBA" id="ARBA00022833"/>
    </source>
</evidence>
<dbReference type="Proteomes" id="UP000013963">
    <property type="component" value="Chromosome"/>
</dbReference>
<keyword evidence="2 13" id="KW-0963">Cytoplasm</keyword>
<reference evidence="16 17" key="1">
    <citation type="journal article" date="2013" name="Genome Biol. Evol.">
        <title>Complete genomes of two dipteran-associated spiroplasmas provided insights into the origin, dynamics, and impacts of viral invasion in spiroplasma.</title>
        <authorList>
            <person name="Ku C."/>
            <person name="Lo W.S."/>
            <person name="Chen L.L."/>
            <person name="Kuo C.H."/>
        </authorList>
    </citation>
    <scope>NUCLEOTIDE SEQUENCE [LARGE SCALE GENOMIC DNA]</scope>
    <source>
        <strain evidence="16">EA-1</strain>
    </source>
</reference>
<dbReference type="STRING" id="1276229.SSYRP_v1c06560"/>
<dbReference type="InterPro" id="IPR002314">
    <property type="entry name" value="aa-tRNA-synt_IIb"/>
</dbReference>
<keyword evidence="17" id="KW-1185">Reference proteome</keyword>
<keyword evidence="6 13" id="KW-0547">Nucleotide-binding</keyword>
<evidence type="ECO:0000256" key="2">
    <source>
        <dbReference type="ARBA" id="ARBA00022490"/>
    </source>
</evidence>
<dbReference type="SUPFAM" id="SSF55186">
    <property type="entry name" value="ThrRS/AlaRS common domain"/>
    <property type="match status" value="1"/>
</dbReference>
<accession>R4ULZ2</accession>
<evidence type="ECO:0000256" key="13">
    <source>
        <dbReference type="HAMAP-Rule" id="MF_00184"/>
    </source>
</evidence>
<dbReference type="AlphaFoldDB" id="R4ULZ2"/>
<dbReference type="eggNOG" id="COG0441">
    <property type="taxonomic scope" value="Bacteria"/>
</dbReference>
<dbReference type="HAMAP" id="MF_00184">
    <property type="entry name" value="Thr_tRNA_synth"/>
    <property type="match status" value="1"/>
</dbReference>
<feature type="domain" description="Aminoacyl-transfer RNA synthetases class-II family profile" evidence="14">
    <location>
        <begin position="269"/>
        <end position="535"/>
    </location>
</feature>
<dbReference type="RefSeq" id="WP_016340890.1">
    <property type="nucleotide sequence ID" value="NC_021284.1"/>
</dbReference>
<name>R4ULZ2_9MOLU</name>
<evidence type="ECO:0000256" key="4">
    <source>
        <dbReference type="ARBA" id="ARBA00022598"/>
    </source>
</evidence>
<dbReference type="InterPro" id="IPR036621">
    <property type="entry name" value="Anticodon-bd_dom_sf"/>
</dbReference>
<dbReference type="EC" id="6.1.1.3" evidence="13"/>
<dbReference type="GO" id="GO:0005524">
    <property type="term" value="F:ATP binding"/>
    <property type="evidence" value="ECO:0007669"/>
    <property type="project" value="UniProtKB-UniRule"/>
</dbReference>
<comment type="subunit">
    <text evidence="13">Homodimer.</text>
</comment>
<dbReference type="GO" id="GO:0005737">
    <property type="term" value="C:cytoplasm"/>
    <property type="evidence" value="ECO:0007669"/>
    <property type="project" value="UniProtKB-SubCell"/>
</dbReference>
<comment type="caution">
    <text evidence="13">Lacks conserved residue(s) required for the propagation of feature annotation.</text>
</comment>
<evidence type="ECO:0000259" key="14">
    <source>
        <dbReference type="PROSITE" id="PS50862"/>
    </source>
</evidence>
<dbReference type="Gene3D" id="3.30.930.10">
    <property type="entry name" value="Bira Bifunctional Protein, Domain 2"/>
    <property type="match status" value="1"/>
</dbReference>
<dbReference type="SUPFAM" id="SSF55681">
    <property type="entry name" value="Class II aaRS and biotin synthetases"/>
    <property type="match status" value="1"/>
</dbReference>
<keyword evidence="9 13" id="KW-0694">RNA-binding</keyword>
<dbReference type="NCBIfam" id="TIGR00418">
    <property type="entry name" value="thrS"/>
    <property type="match status" value="1"/>
</dbReference>
<dbReference type="Gene3D" id="3.40.50.800">
    <property type="entry name" value="Anticodon-binding domain"/>
    <property type="match status" value="1"/>
</dbReference>
<dbReference type="InterPro" id="IPR033728">
    <property type="entry name" value="ThrRS_core"/>
</dbReference>
<dbReference type="InterPro" id="IPR002320">
    <property type="entry name" value="Thr-tRNA-ligase_IIa"/>
</dbReference>
<keyword evidence="11 13" id="KW-0030">Aminoacyl-tRNA synthetase</keyword>
<dbReference type="Pfam" id="PF02824">
    <property type="entry name" value="TGS"/>
    <property type="match status" value="1"/>
</dbReference>
<evidence type="ECO:0000313" key="17">
    <source>
        <dbReference type="Proteomes" id="UP000013963"/>
    </source>
</evidence>
<dbReference type="SUPFAM" id="SSF52954">
    <property type="entry name" value="Class II aaRS ABD-related"/>
    <property type="match status" value="1"/>
</dbReference>
<dbReference type="FunFam" id="3.40.50.800:FF:000001">
    <property type="entry name" value="Threonine--tRNA ligase"/>
    <property type="match status" value="1"/>
</dbReference>
<dbReference type="GO" id="GO:0000049">
    <property type="term" value="F:tRNA binding"/>
    <property type="evidence" value="ECO:0007669"/>
    <property type="project" value="UniProtKB-KW"/>
</dbReference>
<dbReference type="InterPro" id="IPR045864">
    <property type="entry name" value="aa-tRNA-synth_II/BPL/LPL"/>
</dbReference>
<keyword evidence="3 13" id="KW-0820">tRNA-binding</keyword>
<dbReference type="InterPro" id="IPR004095">
    <property type="entry name" value="TGS"/>
</dbReference>
<evidence type="ECO:0000313" key="16">
    <source>
        <dbReference type="EMBL" id="AGM26246.1"/>
    </source>
</evidence>
<evidence type="ECO:0000256" key="9">
    <source>
        <dbReference type="ARBA" id="ARBA00022884"/>
    </source>
</evidence>
<dbReference type="GO" id="GO:0004829">
    <property type="term" value="F:threonine-tRNA ligase activity"/>
    <property type="evidence" value="ECO:0007669"/>
    <property type="project" value="UniProtKB-UniRule"/>
</dbReference>
<dbReference type="Gene3D" id="3.30.980.10">
    <property type="entry name" value="Threonyl-trna Synthetase, Chain A, domain 2"/>
    <property type="match status" value="1"/>
</dbReference>
<dbReference type="GO" id="GO:0006435">
    <property type="term" value="P:threonyl-tRNA aminoacylation"/>
    <property type="evidence" value="ECO:0007669"/>
    <property type="project" value="UniProtKB-UniRule"/>
</dbReference>
<dbReference type="CDD" id="cd00860">
    <property type="entry name" value="ThrRS_anticodon"/>
    <property type="match status" value="1"/>
</dbReference>
<comment type="subcellular location">
    <subcellularLocation>
        <location evidence="13">Cytoplasm</location>
    </subcellularLocation>
</comment>
<dbReference type="PANTHER" id="PTHR11451:SF56">
    <property type="entry name" value="THREONINE--TRNA LIGASE 1"/>
    <property type="match status" value="1"/>
</dbReference>
<proteinExistence type="inferred from homology"/>